<accession>A0A8H7M8U2</accession>
<protein>
    <submittedName>
        <fullName evidence="2">Uncharacterized protein</fullName>
    </submittedName>
</protein>
<proteinExistence type="predicted"/>
<evidence type="ECO:0000313" key="2">
    <source>
        <dbReference type="EMBL" id="KAF8760775.1"/>
    </source>
</evidence>
<evidence type="ECO:0000313" key="3">
    <source>
        <dbReference type="Proteomes" id="UP000614334"/>
    </source>
</evidence>
<organism evidence="2 3">
    <name type="scientific">Rhizoctonia solani</name>
    <dbReference type="NCBI Taxonomy" id="456999"/>
    <lineage>
        <taxon>Eukaryota</taxon>
        <taxon>Fungi</taxon>
        <taxon>Dikarya</taxon>
        <taxon>Basidiomycota</taxon>
        <taxon>Agaricomycotina</taxon>
        <taxon>Agaricomycetes</taxon>
        <taxon>Cantharellales</taxon>
        <taxon>Ceratobasidiaceae</taxon>
        <taxon>Rhizoctonia</taxon>
    </lineage>
</organism>
<feature type="region of interest" description="Disordered" evidence="1">
    <location>
        <begin position="1"/>
        <end position="20"/>
    </location>
</feature>
<name>A0A8H7M8U2_9AGAM</name>
<gene>
    <name evidence="2" type="ORF">RHS01_01312</name>
</gene>
<comment type="caution">
    <text evidence="2">The sequence shown here is derived from an EMBL/GenBank/DDBJ whole genome shotgun (WGS) entry which is preliminary data.</text>
</comment>
<dbReference type="Proteomes" id="UP000614334">
    <property type="component" value="Unassembled WGS sequence"/>
</dbReference>
<dbReference type="EMBL" id="JACYCF010000001">
    <property type="protein sequence ID" value="KAF8760775.1"/>
    <property type="molecule type" value="Genomic_DNA"/>
</dbReference>
<reference evidence="2" key="1">
    <citation type="submission" date="2020-09" db="EMBL/GenBank/DDBJ databases">
        <title>Comparative genome analyses of four rice-infecting Rhizoctonia solani isolates reveal extensive enrichment of homogalacturonan modification genes.</title>
        <authorList>
            <person name="Lee D.-Y."/>
            <person name="Jeon J."/>
            <person name="Kim K.-T."/>
            <person name="Cheong K."/>
            <person name="Song H."/>
            <person name="Choi G."/>
            <person name="Ko J."/>
            <person name="Opiyo S.O."/>
            <person name="Zuo S."/>
            <person name="Madhav S."/>
            <person name="Lee Y.-H."/>
            <person name="Wang G.-L."/>
        </authorList>
    </citation>
    <scope>NUCLEOTIDE SEQUENCE</scope>
    <source>
        <strain evidence="2">AG1-IA B2</strain>
    </source>
</reference>
<dbReference type="AlphaFoldDB" id="A0A8H7M8U2"/>
<evidence type="ECO:0000256" key="1">
    <source>
        <dbReference type="SAM" id="MobiDB-lite"/>
    </source>
</evidence>
<sequence length="395" mass="44507">MFDTQLPSENDGFGRNNRIHTAHMSPGQASLFWALLSLENRPYEARVEDPTHGHIINGLAANRYVTNSAWMDKMLFDPTRVADKTRDYIIRHYHESEGSRQIVMLIANILKSIAFNPSLDPDYSCKALALERLIRRSLAQVANRPLNPSREVDAREARKGLYHTIEFFAASRFAPVQMSLNVLREAAPVFRRALSGPLNEYYGNGLPTNVKYNTVWYPGATDYALLVDDQGHLGMSWLNGLPNQLIVVLARINALSEDDGTDSDIEMVYEIEESLRTLYKEIGDHSRLLHPTNKLRVAVPRAWCQVAYIYLYLSVCGADASDARVAGVVTSNPDERSTIITRLFNLPENTLFDSGVRAGIQSLQDVWARADVESRPAEWNDYRLAAVRVAGQWVV</sequence>